<sequence>MPVINCSSTRLRTDLIDYIWTIEDFPLLRTLAMQRALPNHDRIISEKFGDQHNGTWFLTIFPAGVNCDGDMLSIYLFSYSEQIRIAQFEISLLDDKLNIIEGTTVSLSQPRVFNVHDSSWGWEDYMRINIIDDTSLNDESIKNSPSQAIPSPFENNQGRTLSPDELIYFSDEGLDTYSVQNHLLGGSSEIKSSEDNILNWERTVLKYFIFGGAIRVKINIKSFKDFIHSDGSVIVPNFLSNRIATQDYLWLANDISRLSKECSDKLCEKVTLNCGTELFHVPKFALAARSKYFQNFFLSNFSDSNAKYFSIPVGDASPYILRNALDYILTGDCRLLSDENIKNWKEIIDLFRFSDKYGIKSLYNACVPAIIANINSESVWATMIIAKQCNSDKILKSVEHFFKTSGDFSLIVNALVGHILEYKNSIVKG</sequence>
<evidence type="ECO:0008006" key="4">
    <source>
        <dbReference type="Google" id="ProtNLM"/>
    </source>
</evidence>
<dbReference type="SMART" id="SM00225">
    <property type="entry name" value="BTB"/>
    <property type="match status" value="1"/>
</dbReference>
<dbReference type="SUPFAM" id="SSF49599">
    <property type="entry name" value="TRAF domain-like"/>
    <property type="match status" value="1"/>
</dbReference>
<dbReference type="SUPFAM" id="SSF54695">
    <property type="entry name" value="POZ domain"/>
    <property type="match status" value="1"/>
</dbReference>
<dbReference type="Gene3D" id="3.30.710.10">
    <property type="entry name" value="Potassium Channel Kv1.1, Chain A"/>
    <property type="match status" value="1"/>
</dbReference>
<name>A0A0S4TFV2_CRYHO</name>
<dbReference type="InterPro" id="IPR008974">
    <property type="entry name" value="TRAF-like"/>
</dbReference>
<dbReference type="InterPro" id="IPR000210">
    <property type="entry name" value="BTB/POZ_dom"/>
</dbReference>
<dbReference type="VEuPathDB" id="CryptoDB:CHUDEA5_1160"/>
<evidence type="ECO:0000259" key="1">
    <source>
        <dbReference type="PROSITE" id="PS50097"/>
    </source>
</evidence>
<evidence type="ECO:0000313" key="3">
    <source>
        <dbReference type="EMBL" id="CUV06106.1"/>
    </source>
</evidence>
<dbReference type="GO" id="GO:0030163">
    <property type="term" value="P:protein catabolic process"/>
    <property type="evidence" value="ECO:0007669"/>
    <property type="project" value="UniProtKB-ARBA"/>
</dbReference>
<dbReference type="InterPro" id="IPR011333">
    <property type="entry name" value="SKP1/BTB/POZ_sf"/>
</dbReference>
<evidence type="ECO:0000259" key="2">
    <source>
        <dbReference type="PROSITE" id="PS50144"/>
    </source>
</evidence>
<organism evidence="3">
    <name type="scientific">Cryptosporidium hominis</name>
    <dbReference type="NCBI Taxonomy" id="237895"/>
    <lineage>
        <taxon>Eukaryota</taxon>
        <taxon>Sar</taxon>
        <taxon>Alveolata</taxon>
        <taxon>Apicomplexa</taxon>
        <taxon>Conoidasida</taxon>
        <taxon>Coccidia</taxon>
        <taxon>Eucoccidiorida</taxon>
        <taxon>Eimeriorina</taxon>
        <taxon>Cryptosporidiidae</taxon>
        <taxon>Cryptosporidium</taxon>
    </lineage>
</organism>
<protein>
    <recommendedName>
        <fullName evidence="4">BTB domain-containing protein</fullName>
    </recommendedName>
</protein>
<dbReference type="CDD" id="cd00121">
    <property type="entry name" value="MATH"/>
    <property type="match status" value="1"/>
</dbReference>
<dbReference type="PANTHER" id="PTHR24413">
    <property type="entry name" value="SPECKLE-TYPE POZ PROTEIN"/>
    <property type="match status" value="1"/>
</dbReference>
<dbReference type="AlphaFoldDB" id="A0A0S4TFV2"/>
<dbReference type="VEuPathDB" id="CryptoDB:ChTU502y2012_385g0025"/>
<dbReference type="PROSITE" id="PS50097">
    <property type="entry name" value="BTB"/>
    <property type="match status" value="1"/>
</dbReference>
<dbReference type="OrthoDB" id="6359816at2759"/>
<dbReference type="VEuPathDB" id="CryptoDB:GY17_00002999"/>
<dbReference type="PROSITE" id="PS50144">
    <property type="entry name" value="MATH"/>
    <property type="match status" value="1"/>
</dbReference>
<dbReference type="EMBL" id="LN877951">
    <property type="protein sequence ID" value="CUV06106.1"/>
    <property type="molecule type" value="Genomic_DNA"/>
</dbReference>
<dbReference type="Gene3D" id="2.60.210.10">
    <property type="entry name" value="Apoptosis, Tumor Necrosis Factor Receptor Associated Protein 2, Chain A"/>
    <property type="match status" value="1"/>
</dbReference>
<accession>A0A0S4TFV2</accession>
<gene>
    <name evidence="3" type="ORF">CHUDEA5_1160</name>
</gene>
<reference evidence="3" key="1">
    <citation type="submission" date="2015-08" db="EMBL/GenBank/DDBJ databases">
        <authorList>
            <person name="Babu N.S."/>
            <person name="Beckwith C.J."/>
            <person name="Beseler K.G."/>
            <person name="Brison A."/>
            <person name="Carone J.V."/>
            <person name="Caskin T.P."/>
            <person name="Diamond M."/>
            <person name="Durham M.E."/>
            <person name="Foxe J.M."/>
            <person name="Go M."/>
            <person name="Henderson B.A."/>
            <person name="Jones I.B."/>
            <person name="McGettigan J.A."/>
            <person name="Micheletti S.J."/>
            <person name="Nasrallah M.E."/>
            <person name="Ortiz D."/>
            <person name="Piller C.R."/>
            <person name="Privatt S.R."/>
            <person name="Schneider S.L."/>
            <person name="Sharp S."/>
            <person name="Smith T.C."/>
            <person name="Stanton J.D."/>
            <person name="Ullery H.E."/>
            <person name="Wilson R.J."/>
            <person name="Serrano M.G."/>
            <person name="Buck G."/>
            <person name="Lee V."/>
            <person name="Wang Y."/>
            <person name="Carvalho R."/>
            <person name="Voegtly L."/>
            <person name="Shi R."/>
            <person name="Duckworth R."/>
            <person name="Johnson A."/>
            <person name="Loviza R."/>
            <person name="Walstead R."/>
            <person name="Shah Z."/>
            <person name="Kiflezghi M."/>
            <person name="Wade K."/>
            <person name="Ball S.L."/>
            <person name="Bradley K.W."/>
            <person name="Asai D.J."/>
            <person name="Bowman C.A."/>
            <person name="Russell D.A."/>
            <person name="Pope W.H."/>
            <person name="Jacobs-Sera D."/>
            <person name="Hendrix R.W."/>
            <person name="Hatfull G.F."/>
        </authorList>
    </citation>
    <scope>NUCLEOTIDE SEQUENCE [LARGE SCALE GENOMIC DNA]</scope>
</reference>
<proteinExistence type="predicted"/>
<dbReference type="Pfam" id="PF00651">
    <property type="entry name" value="BTB"/>
    <property type="match status" value="1"/>
</dbReference>
<dbReference type="InterPro" id="IPR002083">
    <property type="entry name" value="MATH/TRAF_dom"/>
</dbReference>
<dbReference type="Proteomes" id="UP000199752">
    <property type="component" value="Chromosome 5"/>
</dbReference>
<feature type="domain" description="MATH" evidence="2">
    <location>
        <begin position="15"/>
        <end position="147"/>
    </location>
</feature>
<feature type="domain" description="BTB" evidence="1">
    <location>
        <begin position="268"/>
        <end position="337"/>
    </location>
</feature>
<dbReference type="VEuPathDB" id="CryptoDB:Chro.50269"/>